<dbReference type="InterPro" id="IPR011990">
    <property type="entry name" value="TPR-like_helical_dom_sf"/>
</dbReference>
<reference evidence="3" key="1">
    <citation type="submission" date="2020-05" db="EMBL/GenBank/DDBJ databases">
        <title>WGS assembly of Corymbia citriodora subspecies variegata.</title>
        <authorList>
            <person name="Barry K."/>
            <person name="Hundley H."/>
            <person name="Shu S."/>
            <person name="Jenkins J."/>
            <person name="Grimwood J."/>
            <person name="Baten A."/>
        </authorList>
    </citation>
    <scope>NUCLEOTIDE SEQUENCE</scope>
    <source>
        <strain evidence="3">CV2-018</strain>
    </source>
</reference>
<proteinExistence type="predicted"/>
<evidence type="ECO:0000313" key="3">
    <source>
        <dbReference type="EMBL" id="KAF7846985.1"/>
    </source>
</evidence>
<dbReference type="Pfam" id="PF01535">
    <property type="entry name" value="PPR"/>
    <property type="match status" value="2"/>
</dbReference>
<gene>
    <name evidence="3" type="ORF">BT93_L3512</name>
</gene>
<evidence type="ECO:0000256" key="2">
    <source>
        <dbReference type="SAM" id="MobiDB-lite"/>
    </source>
</evidence>
<name>A0A8T0CMD9_CORYI</name>
<dbReference type="InterPro" id="IPR046960">
    <property type="entry name" value="PPR_At4g14850-like_plant"/>
</dbReference>
<dbReference type="InterPro" id="IPR002885">
    <property type="entry name" value="PPR_rpt"/>
</dbReference>
<protein>
    <recommendedName>
        <fullName evidence="5">Pentatricopeptide repeat-containing protein</fullName>
    </recommendedName>
</protein>
<feature type="region of interest" description="Disordered" evidence="2">
    <location>
        <begin position="1"/>
        <end position="26"/>
    </location>
</feature>
<evidence type="ECO:0008006" key="5">
    <source>
        <dbReference type="Google" id="ProtNLM"/>
    </source>
</evidence>
<dbReference type="Proteomes" id="UP000806378">
    <property type="component" value="Unassembled WGS sequence"/>
</dbReference>
<comment type="caution">
    <text evidence="3">The sequence shown here is derived from an EMBL/GenBank/DDBJ whole genome shotgun (WGS) entry which is preliminary data.</text>
</comment>
<dbReference type="Gene3D" id="1.25.40.10">
    <property type="entry name" value="Tetratricopeptide repeat domain"/>
    <property type="match status" value="1"/>
</dbReference>
<dbReference type="Gramene" id="rna-gnl|WGS:JABURB|Cocit.L3512.1">
    <property type="protein sequence ID" value="cds-KAF7846985.1"/>
    <property type="gene ID" value="gene-BT93_L3512"/>
</dbReference>
<feature type="compositionally biased region" description="Pro residues" evidence="2">
    <location>
        <begin position="1"/>
        <end position="11"/>
    </location>
</feature>
<evidence type="ECO:0000256" key="1">
    <source>
        <dbReference type="ARBA" id="ARBA00022737"/>
    </source>
</evidence>
<dbReference type="GO" id="GO:0009451">
    <property type="term" value="P:RNA modification"/>
    <property type="evidence" value="ECO:0007669"/>
    <property type="project" value="InterPro"/>
</dbReference>
<organism evidence="3 4">
    <name type="scientific">Corymbia citriodora subsp. variegata</name>
    <dbReference type="NCBI Taxonomy" id="360336"/>
    <lineage>
        <taxon>Eukaryota</taxon>
        <taxon>Viridiplantae</taxon>
        <taxon>Streptophyta</taxon>
        <taxon>Embryophyta</taxon>
        <taxon>Tracheophyta</taxon>
        <taxon>Spermatophyta</taxon>
        <taxon>Magnoliopsida</taxon>
        <taxon>eudicotyledons</taxon>
        <taxon>Gunneridae</taxon>
        <taxon>Pentapetalae</taxon>
        <taxon>rosids</taxon>
        <taxon>malvids</taxon>
        <taxon>Myrtales</taxon>
        <taxon>Myrtaceae</taxon>
        <taxon>Myrtoideae</taxon>
        <taxon>Eucalypteae</taxon>
        <taxon>Corymbia</taxon>
    </lineage>
</organism>
<dbReference type="OrthoDB" id="1744564at2759"/>
<sequence length="156" mass="17362">MASAPFLPPDPSHLRTGQDRIPPARPASFARIPSWVSLNRPSSVKPPHPTTTQHGQVENLHLVSLSKQGKFEQVHEFIKSMDEAGIAVSPSTYKSLFETCGEMGLLSEGRSIRGRLKNPPGFLEDCALRMYCDCGNLSDARRLFDEMPREVRSCRV</sequence>
<dbReference type="AlphaFoldDB" id="A0A8T0CMD9"/>
<evidence type="ECO:0000313" key="4">
    <source>
        <dbReference type="Proteomes" id="UP000806378"/>
    </source>
</evidence>
<accession>A0A8T0CMD9</accession>
<dbReference type="EMBL" id="MU091445">
    <property type="protein sequence ID" value="KAF7846985.1"/>
    <property type="molecule type" value="Genomic_DNA"/>
</dbReference>
<keyword evidence="1" id="KW-0677">Repeat</keyword>
<dbReference type="GO" id="GO:0003723">
    <property type="term" value="F:RNA binding"/>
    <property type="evidence" value="ECO:0007669"/>
    <property type="project" value="InterPro"/>
</dbReference>
<dbReference type="NCBIfam" id="TIGR00756">
    <property type="entry name" value="PPR"/>
    <property type="match status" value="1"/>
</dbReference>
<dbReference type="PANTHER" id="PTHR47926">
    <property type="entry name" value="PENTATRICOPEPTIDE REPEAT-CONTAINING PROTEIN"/>
    <property type="match status" value="1"/>
</dbReference>
<keyword evidence="4" id="KW-1185">Reference proteome</keyword>